<evidence type="ECO:0000256" key="4">
    <source>
        <dbReference type="ARBA" id="ARBA00023136"/>
    </source>
</evidence>
<gene>
    <name evidence="7" type="ORF">KUH32_14105</name>
</gene>
<feature type="domain" description="RDD" evidence="6">
    <location>
        <begin position="23"/>
        <end position="139"/>
    </location>
</feature>
<keyword evidence="2 5" id="KW-0812">Transmembrane</keyword>
<proteinExistence type="predicted"/>
<organism evidence="7 8">
    <name type="scientific">Thalassococcus arenae</name>
    <dbReference type="NCBI Taxonomy" id="2851652"/>
    <lineage>
        <taxon>Bacteria</taxon>
        <taxon>Pseudomonadati</taxon>
        <taxon>Pseudomonadota</taxon>
        <taxon>Alphaproteobacteria</taxon>
        <taxon>Rhodobacterales</taxon>
        <taxon>Roseobacteraceae</taxon>
        <taxon>Thalassococcus</taxon>
    </lineage>
</organism>
<name>A0ABS6NA66_9RHOB</name>
<accession>A0ABS6NA66</accession>
<keyword evidence="4 5" id="KW-0472">Membrane</keyword>
<evidence type="ECO:0000256" key="1">
    <source>
        <dbReference type="ARBA" id="ARBA00004141"/>
    </source>
</evidence>
<evidence type="ECO:0000256" key="5">
    <source>
        <dbReference type="SAM" id="Phobius"/>
    </source>
</evidence>
<feature type="transmembrane region" description="Helical" evidence="5">
    <location>
        <begin position="35"/>
        <end position="61"/>
    </location>
</feature>
<keyword evidence="8" id="KW-1185">Reference proteome</keyword>
<dbReference type="Pfam" id="PF06271">
    <property type="entry name" value="RDD"/>
    <property type="match status" value="1"/>
</dbReference>
<comment type="caution">
    <text evidence="7">The sequence shown here is derived from an EMBL/GenBank/DDBJ whole genome shotgun (WGS) entry which is preliminary data.</text>
</comment>
<protein>
    <submittedName>
        <fullName evidence="7">RDD family protein</fullName>
    </submittedName>
</protein>
<keyword evidence="3 5" id="KW-1133">Transmembrane helix</keyword>
<evidence type="ECO:0000259" key="6">
    <source>
        <dbReference type="Pfam" id="PF06271"/>
    </source>
</evidence>
<evidence type="ECO:0000313" key="7">
    <source>
        <dbReference type="EMBL" id="MBV2360897.1"/>
    </source>
</evidence>
<dbReference type="InterPro" id="IPR010432">
    <property type="entry name" value="RDD"/>
</dbReference>
<reference evidence="7" key="1">
    <citation type="submission" date="2021-06" db="EMBL/GenBank/DDBJ databases">
        <title>Thalassococcus sp. CAU 1522 isolated from sea sand, Republic of Korea.</title>
        <authorList>
            <person name="Kim W."/>
        </authorList>
    </citation>
    <scope>NUCLEOTIDE SEQUENCE</scope>
    <source>
        <strain evidence="7">CAU 1522</strain>
    </source>
</reference>
<evidence type="ECO:0000256" key="3">
    <source>
        <dbReference type="ARBA" id="ARBA00022989"/>
    </source>
</evidence>
<dbReference type="EMBL" id="JAHRWL010000002">
    <property type="protein sequence ID" value="MBV2360897.1"/>
    <property type="molecule type" value="Genomic_DNA"/>
</dbReference>
<evidence type="ECO:0000256" key="2">
    <source>
        <dbReference type="ARBA" id="ARBA00022692"/>
    </source>
</evidence>
<comment type="subcellular location">
    <subcellularLocation>
        <location evidence="1">Membrane</location>
        <topology evidence="1">Multi-pass membrane protein</topology>
    </subcellularLocation>
</comment>
<evidence type="ECO:0000313" key="8">
    <source>
        <dbReference type="Proteomes" id="UP001166293"/>
    </source>
</evidence>
<sequence>MTSDPYFDLPDPVRQSQFYSGVAVKRGLAWVIDTAITFALVLPILLMTAFVATFFLPLLFFTVGFAYRWMTIAGGSATWGMRMMAVELRNAGGQRLDGGEAFLHTLGYTVQWAFPVLQVVSIVTMLASERGQSLTDMVLGTVALNRRA</sequence>
<dbReference type="Proteomes" id="UP001166293">
    <property type="component" value="Unassembled WGS sequence"/>
</dbReference>